<dbReference type="InterPro" id="IPR000026">
    <property type="entry name" value="N1-like"/>
</dbReference>
<feature type="compositionally biased region" description="Low complexity" evidence="3">
    <location>
        <begin position="410"/>
        <end position="419"/>
    </location>
</feature>
<feature type="compositionally biased region" description="Basic and acidic residues" evidence="3">
    <location>
        <begin position="466"/>
        <end position="476"/>
    </location>
</feature>
<dbReference type="GO" id="GO:0004521">
    <property type="term" value="F:RNA endonuclease activity"/>
    <property type="evidence" value="ECO:0007669"/>
    <property type="project" value="InterPro"/>
</dbReference>
<evidence type="ECO:0000313" key="4">
    <source>
        <dbReference type="EMBL" id="RPF54150.1"/>
    </source>
</evidence>
<dbReference type="InterPro" id="IPR022385">
    <property type="entry name" value="Rhs_assc_core"/>
</dbReference>
<dbReference type="SUPFAM" id="SSF53933">
    <property type="entry name" value="Microbial ribonucleases"/>
    <property type="match status" value="1"/>
</dbReference>
<dbReference type="NCBIfam" id="TIGR03696">
    <property type="entry name" value="Rhs_assc_core"/>
    <property type="match status" value="1"/>
</dbReference>
<feature type="region of interest" description="Disordered" evidence="3">
    <location>
        <begin position="410"/>
        <end position="437"/>
    </location>
</feature>
<dbReference type="PANTHER" id="PTHR32305">
    <property type="match status" value="1"/>
</dbReference>
<organism evidence="4 5">
    <name type="scientific">Aquisalibacillus elongatus</name>
    <dbReference type="NCBI Taxonomy" id="485577"/>
    <lineage>
        <taxon>Bacteria</taxon>
        <taxon>Bacillati</taxon>
        <taxon>Bacillota</taxon>
        <taxon>Bacilli</taxon>
        <taxon>Bacillales</taxon>
        <taxon>Bacillaceae</taxon>
        <taxon>Aquisalibacillus</taxon>
    </lineage>
</organism>
<keyword evidence="1" id="KW-0540">Nuclease</keyword>
<evidence type="ECO:0000256" key="1">
    <source>
        <dbReference type="ARBA" id="ARBA00022722"/>
    </source>
</evidence>
<comment type="caution">
    <text evidence="4">The sequence shown here is derived from an EMBL/GenBank/DDBJ whole genome shotgun (WGS) entry which is preliminary data.</text>
</comment>
<evidence type="ECO:0000313" key="5">
    <source>
        <dbReference type="Proteomes" id="UP000276443"/>
    </source>
</evidence>
<feature type="region of interest" description="Disordered" evidence="3">
    <location>
        <begin position="454"/>
        <end position="479"/>
    </location>
</feature>
<proteinExistence type="predicted"/>
<name>A0A3N5BFS6_9BACI</name>
<evidence type="ECO:0000256" key="2">
    <source>
        <dbReference type="ARBA" id="ARBA00022801"/>
    </source>
</evidence>
<dbReference type="GO" id="GO:0003723">
    <property type="term" value="F:RNA binding"/>
    <property type="evidence" value="ECO:0007669"/>
    <property type="project" value="InterPro"/>
</dbReference>
<dbReference type="AlphaFoldDB" id="A0A3N5BFS6"/>
<sequence length="528" mass="59539">MYYHYDGMSSVSELTDRHGDIIERYRYDAFGGLMTGITAPYNTNNYTGHQYDQDTGLIDMQARTYDAKIGRFLQEDTYQGTLDTPLSQNRYAYVMNDPVNYWDPTGNVPEALTDENRAAVTNFNDFHRQEERDDRLESWKYTYQEGSYYSNLDGEKLNLQETQTSSAKTITWSQMLYEQWTYDGELIGYFDEDGVGHPEAGGTKEQVFYQFTENFYETTITAEDMLKTNLEWLLQHGNVPVSQYKTGSSTMTFDEVHEQYPSVFEKGRFDSNSFDELVNYSNAKSKHDSIQRLEARENQAYKTLQSRRQQPTDKGGWHTAWQIAAGFGSGVLNGAQGTVQGVYTTVTHPIQTTQAVYHTATTTSLDDIATGAENYYVAFRDGDAYTRSKMVGEFGAQAVGAKGLGKLGNAASNSRGGNNKQSGTDVEDSNPSVNEGKVNVTVPQNAKDIAKQIKQNNGTPPQGYKGGREFKNDVRDGGQVLPQNTTYKEYDIHPHVKGQNRGAERIVIGKDGSVWYTNDHYKTFTRIE</sequence>
<keyword evidence="5" id="KW-1185">Reference proteome</keyword>
<dbReference type="PANTHER" id="PTHR32305:SF15">
    <property type="entry name" value="PROTEIN RHSA-RELATED"/>
    <property type="match status" value="1"/>
</dbReference>
<dbReference type="InterPro" id="IPR050708">
    <property type="entry name" value="T6SS_VgrG/RHS"/>
</dbReference>
<dbReference type="EMBL" id="RKRF01000008">
    <property type="protein sequence ID" value="RPF54150.1"/>
    <property type="molecule type" value="Genomic_DNA"/>
</dbReference>
<protein>
    <submittedName>
        <fullName evidence="4">RHS repeat-associated protein</fullName>
    </submittedName>
</protein>
<dbReference type="Pfam" id="PF00545">
    <property type="entry name" value="Ribonuclease"/>
    <property type="match status" value="1"/>
</dbReference>
<accession>A0A3N5BFS6</accession>
<evidence type="ECO:0000256" key="3">
    <source>
        <dbReference type="SAM" id="MobiDB-lite"/>
    </source>
</evidence>
<dbReference type="Gene3D" id="2.180.10.10">
    <property type="entry name" value="RHS repeat-associated core"/>
    <property type="match status" value="1"/>
</dbReference>
<feature type="compositionally biased region" description="Polar residues" evidence="3">
    <location>
        <begin position="420"/>
        <end position="433"/>
    </location>
</feature>
<dbReference type="Gene3D" id="3.10.450.30">
    <property type="entry name" value="Microbial ribonucleases"/>
    <property type="match status" value="1"/>
</dbReference>
<reference evidence="4 5" key="1">
    <citation type="submission" date="2018-11" db="EMBL/GenBank/DDBJ databases">
        <title>Genomic Encyclopedia of Type Strains, Phase IV (KMG-IV): sequencing the most valuable type-strain genomes for metagenomic binning, comparative biology and taxonomic classification.</title>
        <authorList>
            <person name="Goeker M."/>
        </authorList>
    </citation>
    <scope>NUCLEOTIDE SEQUENCE [LARGE SCALE GENOMIC DNA]</scope>
    <source>
        <strain evidence="4 5">DSM 18090</strain>
    </source>
</reference>
<dbReference type="GO" id="GO:0016787">
    <property type="term" value="F:hydrolase activity"/>
    <property type="evidence" value="ECO:0007669"/>
    <property type="project" value="UniProtKB-KW"/>
</dbReference>
<gene>
    <name evidence="4" type="ORF">EDC24_1341</name>
</gene>
<keyword evidence="2" id="KW-0378">Hydrolase</keyword>
<dbReference type="InterPro" id="IPR016191">
    <property type="entry name" value="Ribonuclease/ribotoxin"/>
</dbReference>
<dbReference type="Proteomes" id="UP000276443">
    <property type="component" value="Unassembled WGS sequence"/>
</dbReference>